<sequence length="86" mass="8889">MRPSSDELKPPQATNHYNKILSDNPPTRLSFSMSAPVVYSVSDAGSWAELCGREATGAEVAHWPGVGGGASDSEHVGGGGKFGCGR</sequence>
<dbReference type="Proteomes" id="UP000324222">
    <property type="component" value="Unassembled WGS sequence"/>
</dbReference>
<keyword evidence="3" id="KW-1185">Reference proteome</keyword>
<accession>A0A5B7DHP0</accession>
<evidence type="ECO:0000313" key="2">
    <source>
        <dbReference type="EMBL" id="MPC20724.1"/>
    </source>
</evidence>
<evidence type="ECO:0000313" key="3">
    <source>
        <dbReference type="Proteomes" id="UP000324222"/>
    </source>
</evidence>
<feature type="region of interest" description="Disordered" evidence="1">
    <location>
        <begin position="1"/>
        <end position="25"/>
    </location>
</feature>
<dbReference type="AlphaFoldDB" id="A0A5B7DHP0"/>
<feature type="region of interest" description="Disordered" evidence="1">
    <location>
        <begin position="62"/>
        <end position="86"/>
    </location>
</feature>
<organism evidence="2 3">
    <name type="scientific">Portunus trituberculatus</name>
    <name type="common">Swimming crab</name>
    <name type="synonym">Neptunus trituberculatus</name>
    <dbReference type="NCBI Taxonomy" id="210409"/>
    <lineage>
        <taxon>Eukaryota</taxon>
        <taxon>Metazoa</taxon>
        <taxon>Ecdysozoa</taxon>
        <taxon>Arthropoda</taxon>
        <taxon>Crustacea</taxon>
        <taxon>Multicrustacea</taxon>
        <taxon>Malacostraca</taxon>
        <taxon>Eumalacostraca</taxon>
        <taxon>Eucarida</taxon>
        <taxon>Decapoda</taxon>
        <taxon>Pleocyemata</taxon>
        <taxon>Brachyura</taxon>
        <taxon>Eubrachyura</taxon>
        <taxon>Portunoidea</taxon>
        <taxon>Portunidae</taxon>
        <taxon>Portuninae</taxon>
        <taxon>Portunus</taxon>
    </lineage>
</organism>
<evidence type="ECO:0000256" key="1">
    <source>
        <dbReference type="SAM" id="MobiDB-lite"/>
    </source>
</evidence>
<feature type="compositionally biased region" description="Gly residues" evidence="1">
    <location>
        <begin position="65"/>
        <end position="86"/>
    </location>
</feature>
<comment type="caution">
    <text evidence="2">The sequence shown here is derived from an EMBL/GenBank/DDBJ whole genome shotgun (WGS) entry which is preliminary data.</text>
</comment>
<dbReference type="EMBL" id="VSRR010000903">
    <property type="protein sequence ID" value="MPC20724.1"/>
    <property type="molecule type" value="Genomic_DNA"/>
</dbReference>
<proteinExistence type="predicted"/>
<name>A0A5B7DHP0_PORTR</name>
<reference evidence="2 3" key="1">
    <citation type="submission" date="2019-05" db="EMBL/GenBank/DDBJ databases">
        <title>Another draft genome of Portunus trituberculatus and its Hox gene families provides insights of decapod evolution.</title>
        <authorList>
            <person name="Jeong J.-H."/>
            <person name="Song I."/>
            <person name="Kim S."/>
            <person name="Choi T."/>
            <person name="Kim D."/>
            <person name="Ryu S."/>
            <person name="Kim W."/>
        </authorList>
    </citation>
    <scope>NUCLEOTIDE SEQUENCE [LARGE SCALE GENOMIC DNA]</scope>
    <source>
        <tissue evidence="2">Muscle</tissue>
    </source>
</reference>
<protein>
    <submittedName>
        <fullName evidence="2">Uncharacterized protein</fullName>
    </submittedName>
</protein>
<gene>
    <name evidence="2" type="ORF">E2C01_013678</name>
</gene>